<dbReference type="PANTHER" id="PTHR33231:SF1">
    <property type="entry name" value="30S RIBOSOMAL PROTEIN"/>
    <property type="match status" value="1"/>
</dbReference>
<dbReference type="CDD" id="cd00552">
    <property type="entry name" value="RaiA"/>
    <property type="match status" value="1"/>
</dbReference>
<dbReference type="GO" id="GO:0045900">
    <property type="term" value="P:negative regulation of translational elongation"/>
    <property type="evidence" value="ECO:0007669"/>
    <property type="project" value="TreeGrafter"/>
</dbReference>
<dbReference type="Proteomes" id="UP000009102">
    <property type="component" value="Chromosome"/>
</dbReference>
<evidence type="ECO:0000256" key="1">
    <source>
        <dbReference type="ARBA" id="ARBA00022845"/>
    </source>
</evidence>
<comment type="similarity">
    <text evidence="2">Belongs to the HPF/YfiA ribosome-associated protein family. Short HPF subfamily.</text>
</comment>
<keyword evidence="6" id="KW-0689">Ribosomal protein</keyword>
<evidence type="ECO:0000256" key="4">
    <source>
        <dbReference type="ARBA" id="ARBA00041148"/>
    </source>
</evidence>
<dbReference type="KEGG" id="hna:Hneap_0750"/>
<dbReference type="FunFam" id="3.30.160.100:FF:000001">
    <property type="entry name" value="Ribosome hibernation promoting factor"/>
    <property type="match status" value="1"/>
</dbReference>
<dbReference type="NCBIfam" id="TIGR00741">
    <property type="entry name" value="yfiA"/>
    <property type="match status" value="1"/>
</dbReference>
<dbReference type="GO" id="GO:0022627">
    <property type="term" value="C:cytosolic small ribosomal subunit"/>
    <property type="evidence" value="ECO:0007669"/>
    <property type="project" value="TreeGrafter"/>
</dbReference>
<proteinExistence type="inferred from homology"/>
<reference evidence="6 7" key="1">
    <citation type="submission" date="2009-10" db="EMBL/GenBank/DDBJ databases">
        <title>Complete sequence of Halothiobacillus neapolitanus c2.</title>
        <authorList>
            <consortium name="US DOE Joint Genome Institute"/>
            <person name="Lucas S."/>
            <person name="Copeland A."/>
            <person name="Lapidus A."/>
            <person name="Glavina del Rio T."/>
            <person name="Tice H."/>
            <person name="Bruce D."/>
            <person name="Goodwin L."/>
            <person name="Pitluck S."/>
            <person name="Davenport K."/>
            <person name="Brettin T."/>
            <person name="Detter J.C."/>
            <person name="Han C."/>
            <person name="Tapia R."/>
            <person name="Larimer F."/>
            <person name="Land M."/>
            <person name="Hauser L."/>
            <person name="Kyrpides N."/>
            <person name="Mikhailova N."/>
            <person name="Kerfeld C."/>
            <person name="Cannon G."/>
            <person name="Heinhort S."/>
        </authorList>
    </citation>
    <scope>NUCLEOTIDE SEQUENCE [LARGE SCALE GENOMIC DNA]</scope>
    <source>
        <strain evidence="7">ATCC 23641 / c2</strain>
    </source>
</reference>
<dbReference type="PANTHER" id="PTHR33231">
    <property type="entry name" value="30S RIBOSOMAL PROTEIN"/>
    <property type="match status" value="1"/>
</dbReference>
<accession>D0KYS6</accession>
<dbReference type="EMBL" id="CP001801">
    <property type="protein sequence ID" value="ACX95599.1"/>
    <property type="molecule type" value="Genomic_DNA"/>
</dbReference>
<dbReference type="AlphaFoldDB" id="D0KYS6"/>
<comment type="subunit">
    <text evidence="3">Associates exclusively with 100S ribosomes, which are dimers of 70S ribosomes.</text>
</comment>
<evidence type="ECO:0000256" key="2">
    <source>
        <dbReference type="ARBA" id="ARBA00038434"/>
    </source>
</evidence>
<evidence type="ECO:0000256" key="3">
    <source>
        <dbReference type="ARBA" id="ARBA00038695"/>
    </source>
</evidence>
<keyword evidence="7" id="KW-1185">Reference proteome</keyword>
<keyword evidence="6" id="KW-0687">Ribonucleoprotein</keyword>
<dbReference type="HOGENOM" id="CLU_071472_3_1_6"/>
<dbReference type="RefSeq" id="WP_012823635.1">
    <property type="nucleotide sequence ID" value="NC_013422.1"/>
</dbReference>
<evidence type="ECO:0000313" key="6">
    <source>
        <dbReference type="EMBL" id="ACX95599.1"/>
    </source>
</evidence>
<dbReference type="Pfam" id="PF02482">
    <property type="entry name" value="Ribosomal_S30AE"/>
    <property type="match status" value="1"/>
</dbReference>
<evidence type="ECO:0000313" key="7">
    <source>
        <dbReference type="Proteomes" id="UP000009102"/>
    </source>
</evidence>
<protein>
    <recommendedName>
        <fullName evidence="4">Ribosome hibernation promoting factor</fullName>
    </recommendedName>
    <alternativeName>
        <fullName evidence="5">Hibernation factor HPF</fullName>
    </alternativeName>
</protein>
<dbReference type="OrthoDB" id="9795980at2"/>
<sequence>MQIEITGHHVDITDALRDYCQTKFDKLKRHFDKVINVHVILTVEKKVQKAEATLHMSGNDVHAEAESEDMYASIDTLIDKLDRQIMKHKEKMTDHR</sequence>
<keyword evidence="1" id="KW-0810">Translation regulation</keyword>
<dbReference type="InterPro" id="IPR036567">
    <property type="entry name" value="RHF-like"/>
</dbReference>
<dbReference type="STRING" id="555778.Hneap_0750"/>
<dbReference type="GO" id="GO:0043024">
    <property type="term" value="F:ribosomal small subunit binding"/>
    <property type="evidence" value="ECO:0007669"/>
    <property type="project" value="TreeGrafter"/>
</dbReference>
<dbReference type="SUPFAM" id="SSF69754">
    <property type="entry name" value="Ribosome binding protein Y (YfiA homologue)"/>
    <property type="match status" value="1"/>
</dbReference>
<gene>
    <name evidence="6" type="ordered locus">Hneap_0750</name>
</gene>
<dbReference type="Gene3D" id="3.30.160.100">
    <property type="entry name" value="Ribosome hibernation promotion factor-like"/>
    <property type="match status" value="1"/>
</dbReference>
<dbReference type="InterPro" id="IPR003489">
    <property type="entry name" value="RHF/RaiA"/>
</dbReference>
<evidence type="ECO:0000256" key="5">
    <source>
        <dbReference type="ARBA" id="ARBA00041319"/>
    </source>
</evidence>
<dbReference type="eggNOG" id="COG1544">
    <property type="taxonomic scope" value="Bacteria"/>
</dbReference>
<organism evidence="6 7">
    <name type="scientific">Halothiobacillus neapolitanus (strain ATCC 23641 / DSM 15147 / CIP 104769 / NCIMB 8539 / c2)</name>
    <name type="common">Thiobacillus neapolitanus</name>
    <dbReference type="NCBI Taxonomy" id="555778"/>
    <lineage>
        <taxon>Bacteria</taxon>
        <taxon>Pseudomonadati</taxon>
        <taxon>Pseudomonadota</taxon>
        <taxon>Gammaproteobacteria</taxon>
        <taxon>Chromatiales</taxon>
        <taxon>Halothiobacillaceae</taxon>
        <taxon>Halothiobacillus</taxon>
    </lineage>
</organism>
<name>D0KYS6_HALNC</name>
<dbReference type="InterPro" id="IPR050574">
    <property type="entry name" value="HPF/YfiA_ribosome-assoc"/>
</dbReference>